<proteinExistence type="predicted"/>
<comment type="caution">
    <text evidence="2">The sequence shown here is derived from an EMBL/GenBank/DDBJ whole genome shotgun (WGS) entry which is preliminary data.</text>
</comment>
<keyword evidence="1" id="KW-0472">Membrane</keyword>
<accession>A0ABD6DJS6</accession>
<keyword evidence="3" id="KW-1185">Reference proteome</keyword>
<evidence type="ECO:0000256" key="1">
    <source>
        <dbReference type="SAM" id="Phobius"/>
    </source>
</evidence>
<reference evidence="2 3" key="1">
    <citation type="journal article" date="2019" name="Int. J. Syst. Evol. Microbiol.">
        <title>The Global Catalogue of Microorganisms (GCM) 10K type strain sequencing project: providing services to taxonomists for standard genome sequencing and annotation.</title>
        <authorList>
            <consortium name="The Broad Institute Genomics Platform"/>
            <consortium name="The Broad Institute Genome Sequencing Center for Infectious Disease"/>
            <person name="Wu L."/>
            <person name="Ma J."/>
        </authorList>
    </citation>
    <scope>NUCLEOTIDE SEQUENCE [LARGE SCALE GENOMIC DNA]</scope>
    <source>
        <strain evidence="2 3">CGMCC 1.10390</strain>
    </source>
</reference>
<keyword evidence="1" id="KW-1133">Transmembrane helix</keyword>
<dbReference type="Proteomes" id="UP001597034">
    <property type="component" value="Unassembled WGS sequence"/>
</dbReference>
<feature type="transmembrane region" description="Helical" evidence="1">
    <location>
        <begin position="225"/>
        <end position="243"/>
    </location>
</feature>
<name>A0ABD6DJS6_9EURY</name>
<dbReference type="EMBL" id="JBHUDO010000002">
    <property type="protein sequence ID" value="MFD1645567.1"/>
    <property type="molecule type" value="Genomic_DNA"/>
</dbReference>
<evidence type="ECO:0000313" key="2">
    <source>
        <dbReference type="EMBL" id="MFD1645567.1"/>
    </source>
</evidence>
<gene>
    <name evidence="2" type="ORF">ACFSBL_07720</name>
</gene>
<organism evidence="2 3">
    <name type="scientific">Haloarchaeobius litoreus</name>
    <dbReference type="NCBI Taxonomy" id="755306"/>
    <lineage>
        <taxon>Archaea</taxon>
        <taxon>Methanobacteriati</taxon>
        <taxon>Methanobacteriota</taxon>
        <taxon>Stenosarchaea group</taxon>
        <taxon>Halobacteria</taxon>
        <taxon>Halobacteriales</taxon>
        <taxon>Halorubellaceae</taxon>
        <taxon>Haloarchaeobius</taxon>
    </lineage>
</organism>
<dbReference type="RefSeq" id="WP_256398917.1">
    <property type="nucleotide sequence ID" value="NZ_JANHJR010000001.1"/>
</dbReference>
<dbReference type="AlphaFoldDB" id="A0ABD6DJS6"/>
<keyword evidence="1" id="KW-0812">Transmembrane</keyword>
<feature type="transmembrane region" description="Helical" evidence="1">
    <location>
        <begin position="67"/>
        <end position="83"/>
    </location>
</feature>
<feature type="transmembrane region" description="Helical" evidence="1">
    <location>
        <begin position="29"/>
        <end position="47"/>
    </location>
</feature>
<evidence type="ECO:0000313" key="3">
    <source>
        <dbReference type="Proteomes" id="UP001597034"/>
    </source>
</evidence>
<evidence type="ECO:0008006" key="4">
    <source>
        <dbReference type="Google" id="ProtNLM"/>
    </source>
</evidence>
<protein>
    <recommendedName>
        <fullName evidence="4">SMODS and SLOG-associating 2TM effector domain-containing protein</fullName>
    </recommendedName>
</protein>
<sequence length="269" mass="30570">MAEKTKNEFVANYRVPTDKFKDYKRSNNLLTYTGIFFIISGMVTVATYLDYQGTGYVVYSVRIPEPLIWTTIFISCSYVLYSLRKRIEGIDIEHHNSVYQQLALSIDSYYSGDFESTYEHLLDLNSKLGNSAYMNFHPVHKRTIADYCDLLDELESEEKIDQFFDSTFEDVVVSLAAEMEEIENSEAYSNVSDIEIDTTTSDAAPGYSSILYESTKGVLSGQPNWIYLFGGIILISVIIYWRVNADAGMFTVTSLSVLLTVVTQLRAED</sequence>